<feature type="compositionally biased region" description="Polar residues" evidence="1">
    <location>
        <begin position="714"/>
        <end position="726"/>
    </location>
</feature>
<dbReference type="Gene3D" id="2.30.30.140">
    <property type="match status" value="1"/>
</dbReference>
<dbReference type="SUPFAM" id="SSF63748">
    <property type="entry name" value="Tudor/PWWP/MBT"/>
    <property type="match status" value="1"/>
</dbReference>
<sequence length="908" mass="100593">MAENLDRNDLNGDDVLFDRENKVLGFDSSTMSNVNVGVSCSETLISDVGGTDGSMDLVGFHMNSGCDVIVNVREKEGFCQEKVNGLEDGGMFGVVDGRFDEKVEKFSRALVENEDEKSVIQCSGGGEEFNKGLVFGLNDGVQIEQECENVEKAALSNEVQEAEDGVENMDVDAQESLDMNVSVSRKAFLCDGQVNVIQNYIKGIDNSGEANSEDNRYDCSGLDLVVDLNSCRNTQEDNVASDSVFSDVIYRVSDLVWGKVRGHPWWPGQIYDPSVASEMAKRHRKENCYLIAYFGDQTFAWVDASMIKPFHKYFSEFEKQSDMEIFRHAVDCAVVEVSRRVEVGLCCPCVPEEVFSKLKTEVIANAETLDQSGRGNDGDRFIGAASFEPAECVGIVKSLAQSPLTEFDRLDFASVSAQVSAFKRSKGYSKPPEFAVLGLLFENDTETLPLREKEQFDQVNEPVLKPDQGILQNSESTSWRVRKPKAAYNSSDYWFEGCQIAGNGSTSQRGRKRKLIAWDNSGYCFENFQIAGNSSTSQRGRKQKLIACNSSDRCFNNSETGIPTQLQNVCPDDLWSQLCSVAKDPIRESCYSEMIYYFAEFGKFSGRNNAAFFHEGLSLEQEQDSETGVMASVEAAAAATASMSTPMELCNDSYWTDRIIQSTLEEETLLKKQDEREKLLEAAEISHDSSLMHQDSNVNLGSDPSNNVEHDTTDVNLGSDPSNNVQHDTTDVNLRSEPSNNVDHDTDVHLISETFNNVEHVNESSPTALNLTSEPSNNVDHDTDVNLVSEPSNNVEQVKESSPTALTLKFTNFESVPSTTDLNQIFASYGPLIESKTVLLQKTNCARVVFKRRIDAESAFSSSGKYSIFGPSLKSYRLKILPPMPEKVTRKRGRKSKKDKSSVEAAAV</sequence>
<dbReference type="SMART" id="SM00293">
    <property type="entry name" value="PWWP"/>
    <property type="match status" value="1"/>
</dbReference>
<dbReference type="GO" id="GO:0003676">
    <property type="term" value="F:nucleic acid binding"/>
    <property type="evidence" value="ECO:0007669"/>
    <property type="project" value="InterPro"/>
</dbReference>
<feature type="domain" description="PWWP" evidence="2">
    <location>
        <begin position="252"/>
        <end position="313"/>
    </location>
</feature>
<dbReference type="InterPro" id="IPR053063">
    <property type="entry name" value="PWWP_domain_containing_PDP"/>
</dbReference>
<evidence type="ECO:0000313" key="4">
    <source>
        <dbReference type="Proteomes" id="UP001157006"/>
    </source>
</evidence>
<dbReference type="Pfam" id="PF00855">
    <property type="entry name" value="PWWP"/>
    <property type="match status" value="1"/>
</dbReference>
<dbReference type="InterPro" id="IPR035979">
    <property type="entry name" value="RBD_domain_sf"/>
</dbReference>
<dbReference type="InterPro" id="IPR000313">
    <property type="entry name" value="PWWP_dom"/>
</dbReference>
<feature type="compositionally biased region" description="Basic residues" evidence="1">
    <location>
        <begin position="889"/>
        <end position="898"/>
    </location>
</feature>
<feature type="compositionally biased region" description="Polar residues" evidence="1">
    <location>
        <begin position="688"/>
        <end position="707"/>
    </location>
</feature>
<dbReference type="PROSITE" id="PS50812">
    <property type="entry name" value="PWWP"/>
    <property type="match status" value="1"/>
</dbReference>
<gene>
    <name evidence="3" type="ORF">VFH_I227720</name>
</gene>
<evidence type="ECO:0000313" key="3">
    <source>
        <dbReference type="EMBL" id="CAI8585885.1"/>
    </source>
</evidence>
<organism evidence="3 4">
    <name type="scientific">Vicia faba</name>
    <name type="common">Broad bean</name>
    <name type="synonym">Faba vulgaris</name>
    <dbReference type="NCBI Taxonomy" id="3906"/>
    <lineage>
        <taxon>Eukaryota</taxon>
        <taxon>Viridiplantae</taxon>
        <taxon>Streptophyta</taxon>
        <taxon>Embryophyta</taxon>
        <taxon>Tracheophyta</taxon>
        <taxon>Spermatophyta</taxon>
        <taxon>Magnoliopsida</taxon>
        <taxon>eudicotyledons</taxon>
        <taxon>Gunneridae</taxon>
        <taxon>Pentapetalae</taxon>
        <taxon>rosids</taxon>
        <taxon>fabids</taxon>
        <taxon>Fabales</taxon>
        <taxon>Fabaceae</taxon>
        <taxon>Papilionoideae</taxon>
        <taxon>50 kb inversion clade</taxon>
        <taxon>NPAAA clade</taxon>
        <taxon>Hologalegina</taxon>
        <taxon>IRL clade</taxon>
        <taxon>Fabeae</taxon>
        <taxon>Vicia</taxon>
    </lineage>
</organism>
<dbReference type="AlphaFoldDB" id="A0AAV0YNC9"/>
<reference evidence="3 4" key="1">
    <citation type="submission" date="2023-01" db="EMBL/GenBank/DDBJ databases">
        <authorList>
            <person name="Kreplak J."/>
        </authorList>
    </citation>
    <scope>NUCLEOTIDE SEQUENCE [LARGE SCALE GENOMIC DNA]</scope>
</reference>
<evidence type="ECO:0000256" key="1">
    <source>
        <dbReference type="SAM" id="MobiDB-lite"/>
    </source>
</evidence>
<dbReference type="CDD" id="cd05162">
    <property type="entry name" value="PWWP"/>
    <property type="match status" value="1"/>
</dbReference>
<dbReference type="EMBL" id="OX451736">
    <property type="protein sequence ID" value="CAI8585885.1"/>
    <property type="molecule type" value="Genomic_DNA"/>
</dbReference>
<feature type="region of interest" description="Disordered" evidence="1">
    <location>
        <begin position="685"/>
        <end position="726"/>
    </location>
</feature>
<evidence type="ECO:0000259" key="2">
    <source>
        <dbReference type="PROSITE" id="PS50812"/>
    </source>
</evidence>
<proteinExistence type="predicted"/>
<dbReference type="SUPFAM" id="SSF54928">
    <property type="entry name" value="RNA-binding domain, RBD"/>
    <property type="match status" value="1"/>
</dbReference>
<name>A0AAV0YNC9_VICFA</name>
<dbReference type="PANTHER" id="PTHR42851:SF19">
    <property type="entry name" value="PWWP DOMAIN-CONTAINING PROTEIN 2-RELATED"/>
    <property type="match status" value="1"/>
</dbReference>
<accession>A0AAV0YNC9</accession>
<dbReference type="PANTHER" id="PTHR42851">
    <property type="entry name" value="ALDOLASE-RELATED"/>
    <property type="match status" value="1"/>
</dbReference>
<dbReference type="Proteomes" id="UP001157006">
    <property type="component" value="Chromosome 1L"/>
</dbReference>
<protein>
    <recommendedName>
        <fullName evidence="2">PWWP domain-containing protein</fullName>
    </recommendedName>
</protein>
<keyword evidence="4" id="KW-1185">Reference proteome</keyword>
<feature type="region of interest" description="Disordered" evidence="1">
    <location>
        <begin position="884"/>
        <end position="908"/>
    </location>
</feature>